<gene>
    <name evidence="1" type="ORF">A2721_00955</name>
</gene>
<dbReference type="AlphaFoldDB" id="A0A1F6A5Z5"/>
<name>A0A1F6A5Z5_9BACT</name>
<evidence type="ECO:0000313" key="1">
    <source>
        <dbReference type="EMBL" id="OGG19707.1"/>
    </source>
</evidence>
<reference evidence="1 2" key="1">
    <citation type="journal article" date="2016" name="Nat. Commun.">
        <title>Thousands of microbial genomes shed light on interconnected biogeochemical processes in an aquifer system.</title>
        <authorList>
            <person name="Anantharaman K."/>
            <person name="Brown C.T."/>
            <person name="Hug L.A."/>
            <person name="Sharon I."/>
            <person name="Castelle C.J."/>
            <person name="Probst A.J."/>
            <person name="Thomas B.C."/>
            <person name="Singh A."/>
            <person name="Wilkins M.J."/>
            <person name="Karaoz U."/>
            <person name="Brodie E.L."/>
            <person name="Williams K.H."/>
            <person name="Hubbard S.S."/>
            <person name="Banfield J.F."/>
        </authorList>
    </citation>
    <scope>NUCLEOTIDE SEQUENCE [LARGE SCALE GENOMIC DNA]</scope>
</reference>
<sequence>MGQKAFVVECGGCGQHLNASIRRGKGTPVPVEVRIAMSSGVLSRLYCLKERIELTDSSKLSQPCTRGGSHRNYAPNYVFDPDSQEYKNELERRQGRIEYDRGILHLRNEMYH</sequence>
<organism evidence="1 2">
    <name type="scientific">Candidatus Gottesmanbacteria bacterium RIFCSPHIGHO2_01_FULL_47_48</name>
    <dbReference type="NCBI Taxonomy" id="1798381"/>
    <lineage>
        <taxon>Bacteria</taxon>
        <taxon>Candidatus Gottesmaniibacteriota</taxon>
    </lineage>
</organism>
<accession>A0A1F6A5Z5</accession>
<protein>
    <submittedName>
        <fullName evidence="1">Uncharacterized protein</fullName>
    </submittedName>
</protein>
<comment type="caution">
    <text evidence="1">The sequence shown here is derived from an EMBL/GenBank/DDBJ whole genome shotgun (WGS) entry which is preliminary data.</text>
</comment>
<evidence type="ECO:0000313" key="2">
    <source>
        <dbReference type="Proteomes" id="UP000177871"/>
    </source>
</evidence>
<proteinExistence type="predicted"/>
<dbReference type="STRING" id="1798381.A2721_00955"/>
<dbReference type="Proteomes" id="UP000177871">
    <property type="component" value="Unassembled WGS sequence"/>
</dbReference>
<dbReference type="EMBL" id="MFJK01000004">
    <property type="protein sequence ID" value="OGG19707.1"/>
    <property type="molecule type" value="Genomic_DNA"/>
</dbReference>